<dbReference type="EMBL" id="JBHLTM010000061">
    <property type="protein sequence ID" value="MFC0685885.1"/>
    <property type="molecule type" value="Genomic_DNA"/>
</dbReference>
<reference evidence="9 10" key="1">
    <citation type="submission" date="2024-09" db="EMBL/GenBank/DDBJ databases">
        <authorList>
            <person name="Sun Q."/>
            <person name="Mori K."/>
        </authorList>
    </citation>
    <scope>NUCLEOTIDE SEQUENCE [LARGE SCALE GENOMIC DNA]</scope>
    <source>
        <strain evidence="9 10">CICC 11035S</strain>
    </source>
</reference>
<evidence type="ECO:0000256" key="5">
    <source>
        <dbReference type="ARBA" id="ARBA00022989"/>
    </source>
</evidence>
<dbReference type="RefSeq" id="WP_379489385.1">
    <property type="nucleotide sequence ID" value="NZ_JAPCWC010000002.1"/>
</dbReference>
<protein>
    <submittedName>
        <fullName evidence="9">MFS transporter</fullName>
    </submittedName>
</protein>
<feature type="transmembrane region" description="Helical" evidence="8">
    <location>
        <begin position="168"/>
        <end position="192"/>
    </location>
</feature>
<dbReference type="CDD" id="cd06173">
    <property type="entry name" value="MFS_MefA_like"/>
    <property type="match status" value="1"/>
</dbReference>
<evidence type="ECO:0000256" key="3">
    <source>
        <dbReference type="ARBA" id="ARBA00022475"/>
    </source>
</evidence>
<proteinExistence type="predicted"/>
<dbReference type="Pfam" id="PF07690">
    <property type="entry name" value="MFS_1"/>
    <property type="match status" value="1"/>
</dbReference>
<dbReference type="PANTHER" id="PTHR23513">
    <property type="entry name" value="INTEGRAL MEMBRANE EFFLUX PROTEIN-RELATED"/>
    <property type="match status" value="1"/>
</dbReference>
<sequence length="438" mass="46385">MQPDVNTPSSPAGAPAQPPSSPTSPLRIADYRKFWLARFFQVLASTGMVVIIGYQLYDVARSDYGMSITQASFQLGLLGFAQFLPIFLLTPISGVIADRFDRRRVAGLAMGIDILVALGLGITTTLDWRSLPALYIFAAVHGAVRVFVAPSMSAIAPNIVPSSLIPRAIGFNSIAMQAGTIVGPAAFGFLFASHHASPYWVAAALMALAALNILAIRNIPPVPVDARKAHPLRQIVDGFHFIWSERFLLGCITLDLFAVLLGGATALMPVFARDILHVGPEGLGQMRAATAAGAAVVALWLSFRPLARNVGVKMLVSVAAYGAMTLGFGLSRSFVVSLGFLALIGAADMISVFIRSSLVQLRTPDDKRGRVSAISGLAISASNELGEMQSGVAAALLGATGAVVFGGTAAIVITAIWAWGFPEIRRARTFAPRWEQEQ</sequence>
<feature type="transmembrane region" description="Helical" evidence="8">
    <location>
        <begin position="104"/>
        <end position="122"/>
    </location>
</feature>
<keyword evidence="3" id="KW-1003">Cell membrane</keyword>
<keyword evidence="5 8" id="KW-1133">Transmembrane helix</keyword>
<evidence type="ECO:0000313" key="9">
    <source>
        <dbReference type="EMBL" id="MFC0685885.1"/>
    </source>
</evidence>
<evidence type="ECO:0000313" key="10">
    <source>
        <dbReference type="Proteomes" id="UP001589858"/>
    </source>
</evidence>
<keyword evidence="6 8" id="KW-0472">Membrane</keyword>
<dbReference type="SUPFAM" id="SSF103473">
    <property type="entry name" value="MFS general substrate transporter"/>
    <property type="match status" value="1"/>
</dbReference>
<gene>
    <name evidence="9" type="ORF">ACFFF8_14915</name>
</gene>
<feature type="transmembrane region" description="Helical" evidence="8">
    <location>
        <begin position="392"/>
        <end position="419"/>
    </location>
</feature>
<dbReference type="InterPro" id="IPR036259">
    <property type="entry name" value="MFS_trans_sf"/>
</dbReference>
<comment type="caution">
    <text evidence="9">The sequence shown here is derived from an EMBL/GenBank/DDBJ whole genome shotgun (WGS) entry which is preliminary data.</text>
</comment>
<comment type="subcellular location">
    <subcellularLocation>
        <location evidence="1">Cell membrane</location>
        <topology evidence="1">Multi-pass membrane protein</topology>
    </subcellularLocation>
</comment>
<dbReference type="Gene3D" id="1.20.1250.20">
    <property type="entry name" value="MFS general substrate transporter like domains"/>
    <property type="match status" value="1"/>
</dbReference>
<dbReference type="InterPro" id="IPR011701">
    <property type="entry name" value="MFS"/>
</dbReference>
<feature type="transmembrane region" description="Helical" evidence="8">
    <location>
        <begin position="247"/>
        <end position="272"/>
    </location>
</feature>
<keyword evidence="4 8" id="KW-0812">Transmembrane</keyword>
<dbReference type="PANTHER" id="PTHR23513:SF9">
    <property type="entry name" value="ENTEROBACTIN EXPORTER ENTS"/>
    <property type="match status" value="1"/>
</dbReference>
<feature type="transmembrane region" description="Helical" evidence="8">
    <location>
        <begin position="334"/>
        <end position="354"/>
    </location>
</feature>
<evidence type="ECO:0000256" key="8">
    <source>
        <dbReference type="SAM" id="Phobius"/>
    </source>
</evidence>
<evidence type="ECO:0000256" key="7">
    <source>
        <dbReference type="SAM" id="MobiDB-lite"/>
    </source>
</evidence>
<evidence type="ECO:0000256" key="6">
    <source>
        <dbReference type="ARBA" id="ARBA00023136"/>
    </source>
</evidence>
<feature type="transmembrane region" description="Helical" evidence="8">
    <location>
        <begin position="35"/>
        <end position="57"/>
    </location>
</feature>
<keyword evidence="2" id="KW-0813">Transport</keyword>
<evidence type="ECO:0000256" key="1">
    <source>
        <dbReference type="ARBA" id="ARBA00004651"/>
    </source>
</evidence>
<dbReference type="Proteomes" id="UP001589858">
    <property type="component" value="Unassembled WGS sequence"/>
</dbReference>
<feature type="region of interest" description="Disordered" evidence="7">
    <location>
        <begin position="1"/>
        <end position="24"/>
    </location>
</feature>
<name>A0ABV6S9F7_9SPHN</name>
<accession>A0ABV6S9F7</accession>
<evidence type="ECO:0000256" key="2">
    <source>
        <dbReference type="ARBA" id="ARBA00022448"/>
    </source>
</evidence>
<feature type="transmembrane region" description="Helical" evidence="8">
    <location>
        <begin position="134"/>
        <end position="156"/>
    </location>
</feature>
<organism evidence="9 10">
    <name type="scientific">Novosphingobium clariflavum</name>
    <dbReference type="NCBI Taxonomy" id="2029884"/>
    <lineage>
        <taxon>Bacteria</taxon>
        <taxon>Pseudomonadati</taxon>
        <taxon>Pseudomonadota</taxon>
        <taxon>Alphaproteobacteria</taxon>
        <taxon>Sphingomonadales</taxon>
        <taxon>Sphingomonadaceae</taxon>
        <taxon>Novosphingobium</taxon>
    </lineage>
</organism>
<evidence type="ECO:0000256" key="4">
    <source>
        <dbReference type="ARBA" id="ARBA00022692"/>
    </source>
</evidence>
<keyword evidence="10" id="KW-1185">Reference proteome</keyword>
<feature type="transmembrane region" description="Helical" evidence="8">
    <location>
        <begin position="198"/>
        <end position="219"/>
    </location>
</feature>
<feature type="transmembrane region" description="Helical" evidence="8">
    <location>
        <begin position="77"/>
        <end position="97"/>
    </location>
</feature>
<feature type="transmembrane region" description="Helical" evidence="8">
    <location>
        <begin position="284"/>
        <end position="303"/>
    </location>
</feature>